<accession>A0A8B9ZBY9</accession>
<keyword evidence="1" id="KW-0732">Signal</keyword>
<proteinExistence type="predicted"/>
<protein>
    <submittedName>
        <fullName evidence="2">Uncharacterized protein</fullName>
    </submittedName>
</protein>
<keyword evidence="3" id="KW-1185">Reference proteome</keyword>
<dbReference type="AlphaFoldDB" id="A0A8B9ZBY9"/>
<evidence type="ECO:0000256" key="1">
    <source>
        <dbReference type="SAM" id="SignalP"/>
    </source>
</evidence>
<reference evidence="2" key="1">
    <citation type="submission" date="2025-08" db="UniProtKB">
        <authorList>
            <consortium name="Ensembl"/>
        </authorList>
    </citation>
    <scope>IDENTIFICATION</scope>
</reference>
<organism evidence="2 3">
    <name type="scientific">Buteo japonicus</name>
    <dbReference type="NCBI Taxonomy" id="224669"/>
    <lineage>
        <taxon>Eukaryota</taxon>
        <taxon>Metazoa</taxon>
        <taxon>Chordata</taxon>
        <taxon>Craniata</taxon>
        <taxon>Vertebrata</taxon>
        <taxon>Euteleostomi</taxon>
        <taxon>Archelosauria</taxon>
        <taxon>Archosauria</taxon>
        <taxon>Dinosauria</taxon>
        <taxon>Saurischia</taxon>
        <taxon>Theropoda</taxon>
        <taxon>Coelurosauria</taxon>
        <taxon>Aves</taxon>
        <taxon>Neognathae</taxon>
        <taxon>Neoaves</taxon>
        <taxon>Telluraves</taxon>
        <taxon>Accipitrimorphae</taxon>
        <taxon>Accipitriformes</taxon>
        <taxon>Accipitridae</taxon>
        <taxon>Accipitrinae</taxon>
        <taxon>Buteo</taxon>
    </lineage>
</organism>
<evidence type="ECO:0000313" key="3">
    <source>
        <dbReference type="Proteomes" id="UP000694555"/>
    </source>
</evidence>
<reference evidence="2" key="2">
    <citation type="submission" date="2025-09" db="UniProtKB">
        <authorList>
            <consortium name="Ensembl"/>
        </authorList>
    </citation>
    <scope>IDENTIFICATION</scope>
</reference>
<dbReference type="Proteomes" id="UP000694555">
    <property type="component" value="Unplaced"/>
</dbReference>
<feature type="chain" id="PRO_5034296926" evidence="1">
    <location>
        <begin position="29"/>
        <end position="127"/>
    </location>
</feature>
<evidence type="ECO:0000313" key="2">
    <source>
        <dbReference type="Ensembl" id="ENSBJAP00000005240.1"/>
    </source>
</evidence>
<name>A0A8B9ZBY9_9AVES</name>
<dbReference type="Ensembl" id="ENSBJAT00000005391.1">
    <property type="protein sequence ID" value="ENSBJAP00000005240.1"/>
    <property type="gene ID" value="ENSBJAG00000003748.1"/>
</dbReference>
<feature type="signal peptide" evidence="1">
    <location>
        <begin position="1"/>
        <end position="28"/>
    </location>
</feature>
<sequence>DFGLSAPLGPAQEAGFVLMLCFTSHVAALISAVPAAPSQALPSAVPPRSHITPVPSLPHPTALLATSIPPLQPAGMEKAASVPAARMGCLFLAKLSYAKPGPRKTLSPGALDGGCWCPPKAHGTRMA</sequence>